<evidence type="ECO:0000256" key="12">
    <source>
        <dbReference type="RuleBase" id="RU367146"/>
    </source>
</evidence>
<organism evidence="14 15">
    <name type="scientific">Cryomyces minteri</name>
    <dbReference type="NCBI Taxonomy" id="331657"/>
    <lineage>
        <taxon>Eukaryota</taxon>
        <taxon>Fungi</taxon>
        <taxon>Dikarya</taxon>
        <taxon>Ascomycota</taxon>
        <taxon>Pezizomycotina</taxon>
        <taxon>Dothideomycetes</taxon>
        <taxon>Dothideomycetes incertae sedis</taxon>
        <taxon>Cryomyces</taxon>
    </lineage>
</organism>
<sequence>MAELRHQLQALALDAKLQVAKPTASMLIQTEPTLDFNDALHHKLLCVQDSSHQLQGSADSTSIMRRSVLLDNSSAVIPRSSESLQRAVIFVRHASTTTPSSTPSSSPPPTTNPSSTPPPPQTENLTWNRFLALRKTRRRVNLAASIISGLGFTAVGIPILSQQDLDAMGSQTLGLDPFIMLGLYTAAIGAVGWMVGPVVGNQVFGLWFRGLKGQIAQKETAFYNRIKKYRADPSSSSMANPVPDYYGEKIGSVADYRRWLKDQRAFNLKRGRALL</sequence>
<comment type="similarity">
    <text evidence="2 12">Belongs to the PAM17 family.</text>
</comment>
<dbReference type="InterPro" id="IPR013875">
    <property type="entry name" value="Pam17"/>
</dbReference>
<evidence type="ECO:0000256" key="11">
    <source>
        <dbReference type="ARBA" id="ARBA00023136"/>
    </source>
</evidence>
<feature type="transmembrane region" description="Helical" evidence="12">
    <location>
        <begin position="181"/>
        <end position="208"/>
    </location>
</feature>
<keyword evidence="10 12" id="KW-0496">Mitochondrion</keyword>
<keyword evidence="5 12" id="KW-0999">Mitochondrion inner membrane</keyword>
<keyword evidence="15" id="KW-1185">Reference proteome</keyword>
<evidence type="ECO:0000256" key="1">
    <source>
        <dbReference type="ARBA" id="ARBA00004448"/>
    </source>
</evidence>
<reference evidence="14 15" key="1">
    <citation type="submission" date="2017-03" db="EMBL/GenBank/DDBJ databases">
        <title>Genomes of endolithic fungi from Antarctica.</title>
        <authorList>
            <person name="Coleine C."/>
            <person name="Masonjones S."/>
            <person name="Stajich J.E."/>
        </authorList>
    </citation>
    <scope>NUCLEOTIDE SEQUENCE [LARGE SCALE GENOMIC DNA]</scope>
    <source>
        <strain evidence="14 15">CCFEE 5187</strain>
    </source>
</reference>
<evidence type="ECO:0000256" key="7">
    <source>
        <dbReference type="ARBA" id="ARBA00022946"/>
    </source>
</evidence>
<keyword evidence="4 12" id="KW-0812">Transmembrane</keyword>
<comment type="subcellular location">
    <subcellularLocation>
        <location evidence="1 12">Mitochondrion inner membrane</location>
        <topology evidence="1 12">Multi-pass membrane protein</topology>
    </subcellularLocation>
</comment>
<comment type="caution">
    <text evidence="14">The sequence shown here is derived from an EMBL/GenBank/DDBJ whole genome shotgun (WGS) entry which is preliminary data.</text>
</comment>
<name>A0A4U0WYE2_9PEZI</name>
<evidence type="ECO:0000313" key="15">
    <source>
        <dbReference type="Proteomes" id="UP000308768"/>
    </source>
</evidence>
<evidence type="ECO:0000256" key="2">
    <source>
        <dbReference type="ARBA" id="ARBA00006837"/>
    </source>
</evidence>
<dbReference type="PANTHER" id="PTHR28021:SF1">
    <property type="entry name" value="PRESEQUENCE TRANSLOCATED-ASSOCIATED MOTOR SUBUNIT PAM17, MITOCHONDRIAL"/>
    <property type="match status" value="1"/>
</dbReference>
<evidence type="ECO:0000256" key="6">
    <source>
        <dbReference type="ARBA" id="ARBA00022927"/>
    </source>
</evidence>
<dbReference type="EMBL" id="NAJN01000779">
    <property type="protein sequence ID" value="TKA68834.1"/>
    <property type="molecule type" value="Genomic_DNA"/>
</dbReference>
<evidence type="ECO:0000256" key="13">
    <source>
        <dbReference type="SAM" id="MobiDB-lite"/>
    </source>
</evidence>
<comment type="function">
    <text evidence="12">Component of the PAM complex, a complex required for the translocation of transit peptide-containing proteins from the inner membrane into the mitochondrial matrix in an ATP-dependent manner.</text>
</comment>
<evidence type="ECO:0000256" key="3">
    <source>
        <dbReference type="ARBA" id="ARBA00022448"/>
    </source>
</evidence>
<gene>
    <name evidence="14" type="ORF">B0A49_05242</name>
</gene>
<keyword evidence="11 12" id="KW-0472">Membrane</keyword>
<accession>A0A4U0WYE2</accession>
<evidence type="ECO:0000256" key="8">
    <source>
        <dbReference type="ARBA" id="ARBA00022989"/>
    </source>
</evidence>
<feature type="compositionally biased region" description="Low complexity" evidence="13">
    <location>
        <begin position="95"/>
        <end position="104"/>
    </location>
</feature>
<dbReference type="STRING" id="331657.A0A4U0WYE2"/>
<protein>
    <recommendedName>
        <fullName evidence="12">Presequence translocated-associated motor subunit PAM17</fullName>
    </recommendedName>
</protein>
<comment type="subunit">
    <text evidence="12">Component of the PAM complex.</text>
</comment>
<dbReference type="PANTHER" id="PTHR28021">
    <property type="entry name" value="PRESEQUENCE TRANSLOCATED-ASSOCIATED MOTOR SUBUNIT PAM17, MITOCHONDRIAL"/>
    <property type="match status" value="1"/>
</dbReference>
<dbReference type="AlphaFoldDB" id="A0A4U0WYE2"/>
<dbReference type="Proteomes" id="UP000308768">
    <property type="component" value="Unassembled WGS sequence"/>
</dbReference>
<proteinExistence type="inferred from homology"/>
<dbReference type="GO" id="GO:0030150">
    <property type="term" value="P:protein import into mitochondrial matrix"/>
    <property type="evidence" value="ECO:0007669"/>
    <property type="project" value="UniProtKB-UniRule"/>
</dbReference>
<evidence type="ECO:0000256" key="9">
    <source>
        <dbReference type="ARBA" id="ARBA00023010"/>
    </source>
</evidence>
<evidence type="ECO:0000256" key="5">
    <source>
        <dbReference type="ARBA" id="ARBA00022792"/>
    </source>
</evidence>
<keyword evidence="6 12" id="KW-0653">Protein transport</keyword>
<keyword evidence="8 12" id="KW-1133">Transmembrane helix</keyword>
<keyword evidence="9 12" id="KW-0811">Translocation</keyword>
<feature type="transmembrane region" description="Helical" evidence="12">
    <location>
        <begin position="140"/>
        <end position="161"/>
    </location>
</feature>
<evidence type="ECO:0000256" key="4">
    <source>
        <dbReference type="ARBA" id="ARBA00022692"/>
    </source>
</evidence>
<evidence type="ECO:0000313" key="14">
    <source>
        <dbReference type="EMBL" id="TKA68834.1"/>
    </source>
</evidence>
<evidence type="ECO:0000256" key="10">
    <source>
        <dbReference type="ARBA" id="ARBA00023128"/>
    </source>
</evidence>
<keyword evidence="3 12" id="KW-0813">Transport</keyword>
<keyword evidence="7" id="KW-0809">Transit peptide</keyword>
<dbReference type="Pfam" id="PF08566">
    <property type="entry name" value="Pam17"/>
    <property type="match status" value="1"/>
</dbReference>
<feature type="region of interest" description="Disordered" evidence="13">
    <location>
        <begin position="95"/>
        <end position="124"/>
    </location>
</feature>
<dbReference type="OrthoDB" id="5970083at2759"/>
<dbReference type="GO" id="GO:0001405">
    <property type="term" value="C:PAM complex, Tim23 associated import motor"/>
    <property type="evidence" value="ECO:0007669"/>
    <property type="project" value="UniProtKB-UniRule"/>
</dbReference>
<feature type="compositionally biased region" description="Pro residues" evidence="13">
    <location>
        <begin position="105"/>
        <end position="121"/>
    </location>
</feature>